<sequence>MAAGHGIPPLSVHVQVCHVEGPSSELRCASCIELLVVEHSGEGCNPRQGVGR</sequence>
<protein>
    <submittedName>
        <fullName evidence="1">Uncharacterized protein</fullName>
    </submittedName>
</protein>
<dbReference type="Proteomes" id="UP000015001">
    <property type="component" value="Unassembled WGS sequence"/>
</dbReference>
<comment type="caution">
    <text evidence="1">The sequence shown here is derived from an EMBL/GenBank/DDBJ whole genome shotgun (WGS) entry which is preliminary data.</text>
</comment>
<name>S4MFU0_9ACTN</name>
<evidence type="ECO:0000313" key="1">
    <source>
        <dbReference type="EMBL" id="EPJ35341.1"/>
    </source>
</evidence>
<reference evidence="1 2" key="1">
    <citation type="submission" date="2013-02" db="EMBL/GenBank/DDBJ databases">
        <title>Draft Genome Sequence of Streptomyces afghaniensis, Which Produces Compounds of the Julimycin B-Complex.</title>
        <authorList>
            <person name="Gruening B.A."/>
            <person name="Praeg A."/>
            <person name="Erxleben A."/>
            <person name="Guenther S."/>
            <person name="Fiedler H.-P."/>
            <person name="Goodfellow M."/>
            <person name="Mueller M."/>
        </authorList>
    </citation>
    <scope>NUCLEOTIDE SEQUENCE [LARGE SCALE GENOMIC DNA]</scope>
    <source>
        <strain evidence="1 2">772</strain>
    </source>
</reference>
<dbReference type="AlphaFoldDB" id="S4MFU0"/>
<organism evidence="1 2">
    <name type="scientific">Streptomyces afghaniensis 772</name>
    <dbReference type="NCBI Taxonomy" id="1283301"/>
    <lineage>
        <taxon>Bacteria</taxon>
        <taxon>Bacillati</taxon>
        <taxon>Actinomycetota</taxon>
        <taxon>Actinomycetes</taxon>
        <taxon>Kitasatosporales</taxon>
        <taxon>Streptomycetaceae</taxon>
        <taxon>Streptomyces</taxon>
    </lineage>
</organism>
<proteinExistence type="predicted"/>
<keyword evidence="2" id="KW-1185">Reference proteome</keyword>
<dbReference type="HOGENOM" id="CLU_3084980_0_0_11"/>
<accession>S4MFU0</accession>
<dbReference type="EMBL" id="AOPY01001645">
    <property type="protein sequence ID" value="EPJ35341.1"/>
    <property type="molecule type" value="Genomic_DNA"/>
</dbReference>
<evidence type="ECO:0000313" key="2">
    <source>
        <dbReference type="Proteomes" id="UP000015001"/>
    </source>
</evidence>
<gene>
    <name evidence="1" type="ORF">STAFG_7626</name>
</gene>